<evidence type="ECO:0000256" key="1">
    <source>
        <dbReference type="ARBA" id="ARBA00001942"/>
    </source>
</evidence>
<dbReference type="InterPro" id="IPR006963">
    <property type="entry name" value="Mopterin_OxRdtase_4Fe-4S_dom"/>
</dbReference>
<comment type="similarity">
    <text evidence="2">Belongs to the prokaryotic molybdopterin-containing oxidoreductase family.</text>
</comment>
<keyword evidence="11" id="KW-1185">Reference proteome</keyword>
<evidence type="ECO:0000256" key="2">
    <source>
        <dbReference type="ARBA" id="ARBA00010312"/>
    </source>
</evidence>
<dbReference type="Pfam" id="PF01568">
    <property type="entry name" value="Molydop_binding"/>
    <property type="match status" value="1"/>
</dbReference>
<sequence length="955" mass="107053">MTMTRRSFIKNTGGALALSLVQLQWKGALGSAQAATPFKFADVTYTGFEDVYRGKWKWDSVAKGTHFVNCWYQRGCNWNVYVKDGVVWREEQAGIYEPIDPKIPDYNPRGCQKGACYSERMYDESRLRHPLKRVGARGKGGWKRVSWDEALNDIADKMIDVMVSSDGPGSIVWDQGTAQTNGGAGLAMLRTTLVLDTPVLDVNTEIGDHRPGVGVTMGKMTFCSSSDDLFYSDLILIWGGNPIYTQIPNAHFMTEARYNGAKIITIAPDYSASAVHADQWVPVKVATDAALGLSMAHVMIEEGIYNRKFVQEQTDLPLLVHVDSGRFLRESDMKSGGAEDRFYFYDSVTKAPVQASQTTLALEKLDPALEGEFEVQGVAGKLKVTPVFARLREHLKQYVPEKAVHICGTHPDTIRGLAQALAKARAATCISQSNFSKFYHGIEMERAQILCFALAGQMGRKGAGYMGFPYLSVDAVGALSQAKGQRSPTLALAALGLSMAPDLLKRKWDGYTTEMTMFDLGREKYKKGDSIAPILWLYNVGGMEDTYGRSEKWDPEMKRSLDSYMQEAVAKGWQAKPTARPRIFFEAGGNVLRRFRAYDKVAERLLPSLDLMVTIDWRMSNTALHSDYVLPAAAWYEKDDITWATPLSPFSQVVTRAAEPIAEAKPDWEIHCLILKTIQKRAAERGLKHFTDRHGVERTFDVYDEFTFGGRYTEDNVTDFLDLILSVSSNVGDVNWEAIKKKGFQRFTALGENDYLNIGNATDVNENDTITAGLWHTEKKMPWPTMTRRMQFCIDHPFYEELGEVLPVHKDQPAIGGNYPLHLTGGHTRWSIHSSWRDQRHMQQLNRGQPVIYISVEDAAARGIEDGDRVRLFNDVSSSELMAKVAPAHRPGQVTVYHAWEPFMSKDHKSYATVTPNPINPLQLAGGYFHIQARETEHTPGSTDRATRVDIEKIH</sequence>
<dbReference type="EMBL" id="ATJV01000070">
    <property type="protein sequence ID" value="EPZ14817.1"/>
    <property type="molecule type" value="Genomic_DNA"/>
</dbReference>
<dbReference type="AlphaFoldDB" id="S9ZMT3"/>
<keyword evidence="4" id="KW-0479">Metal-binding</keyword>
<dbReference type="GO" id="GO:0043546">
    <property type="term" value="F:molybdopterin cofactor binding"/>
    <property type="evidence" value="ECO:0007669"/>
    <property type="project" value="InterPro"/>
</dbReference>
<dbReference type="PROSITE" id="PS00490">
    <property type="entry name" value="MOLYBDOPTERIN_PROK_2"/>
    <property type="match status" value="1"/>
</dbReference>
<reference evidence="10 11" key="1">
    <citation type="submission" date="2013-06" db="EMBL/GenBank/DDBJ databases">
        <title>Draft genome sequence of Thauera terpenica.</title>
        <authorList>
            <person name="Liu B."/>
            <person name="Frostegard A.H."/>
            <person name="Shapleigh J.P."/>
        </authorList>
    </citation>
    <scope>NUCLEOTIDE SEQUENCE [LARGE SCALE GENOMIC DNA]</scope>
    <source>
        <strain evidence="10 11">58Eu</strain>
    </source>
</reference>
<dbReference type="InterPro" id="IPR006311">
    <property type="entry name" value="TAT_signal"/>
</dbReference>
<dbReference type="Pfam" id="PF00384">
    <property type="entry name" value="Molybdopterin"/>
    <property type="match status" value="1"/>
</dbReference>
<dbReference type="Gene3D" id="3.40.50.12440">
    <property type="match status" value="4"/>
</dbReference>
<evidence type="ECO:0000256" key="6">
    <source>
        <dbReference type="ARBA" id="ARBA00023002"/>
    </source>
</evidence>
<evidence type="ECO:0000256" key="3">
    <source>
        <dbReference type="ARBA" id="ARBA00022505"/>
    </source>
</evidence>
<dbReference type="Proteomes" id="UP000015455">
    <property type="component" value="Unassembled WGS sequence"/>
</dbReference>
<dbReference type="OrthoDB" id="9815647at2"/>
<dbReference type="PANTHER" id="PTHR43742">
    <property type="entry name" value="TRIMETHYLAMINE-N-OXIDE REDUCTASE"/>
    <property type="match status" value="1"/>
</dbReference>
<evidence type="ECO:0000313" key="10">
    <source>
        <dbReference type="EMBL" id="EPZ14817.1"/>
    </source>
</evidence>
<dbReference type="Gene3D" id="3.40.228.10">
    <property type="entry name" value="Dimethylsulfoxide Reductase, domain 2"/>
    <property type="match status" value="1"/>
</dbReference>
<keyword evidence="6" id="KW-0560">Oxidoreductase</keyword>
<dbReference type="GO" id="GO:0016491">
    <property type="term" value="F:oxidoreductase activity"/>
    <property type="evidence" value="ECO:0007669"/>
    <property type="project" value="UniProtKB-KW"/>
</dbReference>
<gene>
    <name evidence="10" type="ORF">M622_05010</name>
</gene>
<dbReference type="GO" id="GO:0051536">
    <property type="term" value="F:iron-sulfur cluster binding"/>
    <property type="evidence" value="ECO:0007669"/>
    <property type="project" value="UniProtKB-KW"/>
</dbReference>
<dbReference type="InterPro" id="IPR006655">
    <property type="entry name" value="Mopterin_OxRdtase_prok_CS"/>
</dbReference>
<name>S9ZMT3_9RHOO</name>
<dbReference type="InterPro" id="IPR006656">
    <property type="entry name" value="Mopterin_OxRdtase"/>
</dbReference>
<dbReference type="InterPro" id="IPR009010">
    <property type="entry name" value="Asp_de-COase-like_dom_sf"/>
</dbReference>
<proteinExistence type="inferred from homology"/>
<dbReference type="PATRIC" id="fig|1348657.5.peg.2757"/>
<dbReference type="PROSITE" id="PS51669">
    <property type="entry name" value="4FE4S_MOW_BIS_MGD"/>
    <property type="match status" value="1"/>
</dbReference>
<keyword evidence="5" id="KW-0732">Signal</keyword>
<dbReference type="GO" id="GO:0046872">
    <property type="term" value="F:metal ion binding"/>
    <property type="evidence" value="ECO:0007669"/>
    <property type="project" value="UniProtKB-KW"/>
</dbReference>
<accession>S9ZMT3</accession>
<evidence type="ECO:0000256" key="4">
    <source>
        <dbReference type="ARBA" id="ARBA00022723"/>
    </source>
</evidence>
<dbReference type="InterPro" id="IPR050612">
    <property type="entry name" value="Prok_Mopterin_Oxidored"/>
</dbReference>
<dbReference type="PROSITE" id="PS51318">
    <property type="entry name" value="TAT"/>
    <property type="match status" value="1"/>
</dbReference>
<organism evidence="10 11">
    <name type="scientific">Thauera terpenica 58Eu</name>
    <dbReference type="NCBI Taxonomy" id="1348657"/>
    <lineage>
        <taxon>Bacteria</taxon>
        <taxon>Pseudomonadati</taxon>
        <taxon>Pseudomonadota</taxon>
        <taxon>Betaproteobacteria</taxon>
        <taxon>Rhodocyclales</taxon>
        <taxon>Zoogloeaceae</taxon>
        <taxon>Thauera</taxon>
    </lineage>
</organism>
<protein>
    <recommendedName>
        <fullName evidence="9">4Fe-4S Mo/W bis-MGD-type domain-containing protein</fullName>
    </recommendedName>
</protein>
<dbReference type="eggNOG" id="COG0243">
    <property type="taxonomic scope" value="Bacteria"/>
</dbReference>
<comment type="caution">
    <text evidence="10">The sequence shown here is derived from an EMBL/GenBank/DDBJ whole genome shotgun (WGS) entry which is preliminary data.</text>
</comment>
<dbReference type="PANTHER" id="PTHR43742:SF6">
    <property type="entry name" value="OXIDOREDUCTASE YYAE-RELATED"/>
    <property type="match status" value="1"/>
</dbReference>
<comment type="cofactor">
    <cofactor evidence="1">
        <name>Mo-bis(molybdopterin guanine dinucleotide)</name>
        <dbReference type="ChEBI" id="CHEBI:60539"/>
    </cofactor>
</comment>
<keyword evidence="8" id="KW-0411">Iron-sulfur</keyword>
<evidence type="ECO:0000256" key="8">
    <source>
        <dbReference type="ARBA" id="ARBA00023014"/>
    </source>
</evidence>
<dbReference type="STRING" id="1348657.M622_05010"/>
<evidence type="ECO:0000313" key="11">
    <source>
        <dbReference type="Proteomes" id="UP000015455"/>
    </source>
</evidence>
<dbReference type="RefSeq" id="WP_021250159.1">
    <property type="nucleotide sequence ID" value="NZ_ATJV01000070.1"/>
</dbReference>
<feature type="domain" description="4Fe-4S Mo/W bis-MGD-type" evidence="9">
    <location>
        <begin position="59"/>
        <end position="125"/>
    </location>
</feature>
<evidence type="ECO:0000259" key="9">
    <source>
        <dbReference type="PROSITE" id="PS51669"/>
    </source>
</evidence>
<keyword evidence="3" id="KW-0500">Molybdenum</keyword>
<dbReference type="SUPFAM" id="SSF50692">
    <property type="entry name" value="ADC-like"/>
    <property type="match status" value="1"/>
</dbReference>
<evidence type="ECO:0000256" key="7">
    <source>
        <dbReference type="ARBA" id="ARBA00023004"/>
    </source>
</evidence>
<evidence type="ECO:0000256" key="5">
    <source>
        <dbReference type="ARBA" id="ARBA00022729"/>
    </source>
</evidence>
<dbReference type="SUPFAM" id="SSF53706">
    <property type="entry name" value="Formate dehydrogenase/DMSO reductase, domains 1-3"/>
    <property type="match status" value="1"/>
</dbReference>
<dbReference type="InterPro" id="IPR006657">
    <property type="entry name" value="MoPterin_dinucl-bd_dom"/>
</dbReference>
<keyword evidence="7" id="KW-0408">Iron</keyword>